<keyword evidence="4" id="KW-1185">Reference proteome</keyword>
<dbReference type="EMBL" id="CP046566">
    <property type="protein sequence ID" value="QGW29405.1"/>
    <property type="molecule type" value="Genomic_DNA"/>
</dbReference>
<proteinExistence type="predicted"/>
<feature type="transmembrane region" description="Helical" evidence="1">
    <location>
        <begin position="84"/>
        <end position="103"/>
    </location>
</feature>
<dbReference type="AlphaFoldDB" id="A0A6I6GLP0"/>
<organism evidence="3 4">
    <name type="scientific">Phnomibacter ginsenosidimutans</name>
    <dbReference type="NCBI Taxonomy" id="2676868"/>
    <lineage>
        <taxon>Bacteria</taxon>
        <taxon>Pseudomonadati</taxon>
        <taxon>Bacteroidota</taxon>
        <taxon>Chitinophagia</taxon>
        <taxon>Chitinophagales</taxon>
        <taxon>Chitinophagaceae</taxon>
        <taxon>Phnomibacter</taxon>
    </lineage>
</organism>
<feature type="transmembrane region" description="Helical" evidence="1">
    <location>
        <begin position="56"/>
        <end position="78"/>
    </location>
</feature>
<dbReference type="KEGG" id="fls:GLV81_15970"/>
<dbReference type="Pfam" id="PF19762">
    <property type="entry name" value="DUF6249"/>
    <property type="match status" value="1"/>
</dbReference>
<name>A0A6I6GLP0_9BACT</name>
<dbReference type="RefSeq" id="WP_157479757.1">
    <property type="nucleotide sequence ID" value="NZ_CP046566.1"/>
</dbReference>
<evidence type="ECO:0000313" key="4">
    <source>
        <dbReference type="Proteomes" id="UP000426027"/>
    </source>
</evidence>
<sequence length="120" mass="13220">MNGPEILVPITMFAGSFAMVFGVVYLRTRQNLAMIEKGMNPKTDKQRPAPYQNLRWGLLLIGAGIGLALAYIVCSHVLHEEENPALYFAFIGIGGGLGLVGSYKAEKAWLDKEEAKEQQH</sequence>
<dbReference type="InterPro" id="IPR046216">
    <property type="entry name" value="DUF6249"/>
</dbReference>
<feature type="domain" description="DUF6249" evidence="2">
    <location>
        <begin position="9"/>
        <end position="106"/>
    </location>
</feature>
<evidence type="ECO:0000313" key="3">
    <source>
        <dbReference type="EMBL" id="QGW29405.1"/>
    </source>
</evidence>
<reference evidence="3 4" key="1">
    <citation type="submission" date="2019-11" db="EMBL/GenBank/DDBJ databases">
        <authorList>
            <person name="Im W.T."/>
        </authorList>
    </citation>
    <scope>NUCLEOTIDE SEQUENCE [LARGE SCALE GENOMIC DNA]</scope>
    <source>
        <strain evidence="3 4">SB-02</strain>
    </source>
</reference>
<evidence type="ECO:0000259" key="2">
    <source>
        <dbReference type="Pfam" id="PF19762"/>
    </source>
</evidence>
<keyword evidence="1" id="KW-1133">Transmembrane helix</keyword>
<accession>A0A6I6GLP0</accession>
<feature type="transmembrane region" description="Helical" evidence="1">
    <location>
        <begin position="6"/>
        <end position="26"/>
    </location>
</feature>
<keyword evidence="1" id="KW-0472">Membrane</keyword>
<evidence type="ECO:0000256" key="1">
    <source>
        <dbReference type="SAM" id="Phobius"/>
    </source>
</evidence>
<keyword evidence="1" id="KW-0812">Transmembrane</keyword>
<protein>
    <recommendedName>
        <fullName evidence="2">DUF6249 domain-containing protein</fullName>
    </recommendedName>
</protein>
<gene>
    <name evidence="3" type="ORF">GLV81_15970</name>
</gene>
<dbReference type="Proteomes" id="UP000426027">
    <property type="component" value="Chromosome"/>
</dbReference>